<accession>A0A8H7EUR5</accession>
<feature type="chain" id="PRO_5034152146" evidence="2">
    <location>
        <begin position="21"/>
        <end position="116"/>
    </location>
</feature>
<protein>
    <submittedName>
        <fullName evidence="3">Uncharacterized protein</fullName>
    </submittedName>
</protein>
<sequence length="116" mass="12536">MRFAALCVLTYFGFHGTIQAAVIPDHNGISSMIPTEFIQSSKKQYHMQRRNQIQETGEDTIPNPHPTLFKNAGLSVDCIIYQSFAVDPKEMPGCLQVSNDAASSNDAGSGANSGSD</sequence>
<dbReference type="EMBL" id="JABAYA010000001">
    <property type="protein sequence ID" value="KAF7732896.1"/>
    <property type="molecule type" value="Genomic_DNA"/>
</dbReference>
<name>A0A8H7EUR5_9FUNG</name>
<dbReference type="AlphaFoldDB" id="A0A8H7EUR5"/>
<comment type="caution">
    <text evidence="3">The sequence shown here is derived from an EMBL/GenBank/DDBJ whole genome shotgun (WGS) entry which is preliminary data.</text>
</comment>
<evidence type="ECO:0000313" key="3">
    <source>
        <dbReference type="EMBL" id="KAF7732896.1"/>
    </source>
</evidence>
<evidence type="ECO:0000256" key="1">
    <source>
        <dbReference type="SAM" id="MobiDB-lite"/>
    </source>
</evidence>
<keyword evidence="4" id="KW-1185">Reference proteome</keyword>
<feature type="compositionally biased region" description="Low complexity" evidence="1">
    <location>
        <begin position="98"/>
        <end position="116"/>
    </location>
</feature>
<feature type="signal peptide" evidence="2">
    <location>
        <begin position="1"/>
        <end position="20"/>
    </location>
</feature>
<evidence type="ECO:0000256" key="2">
    <source>
        <dbReference type="SAM" id="SignalP"/>
    </source>
</evidence>
<organism evidence="3 4">
    <name type="scientific">Apophysomyces ossiformis</name>
    <dbReference type="NCBI Taxonomy" id="679940"/>
    <lineage>
        <taxon>Eukaryota</taxon>
        <taxon>Fungi</taxon>
        <taxon>Fungi incertae sedis</taxon>
        <taxon>Mucoromycota</taxon>
        <taxon>Mucoromycotina</taxon>
        <taxon>Mucoromycetes</taxon>
        <taxon>Mucorales</taxon>
        <taxon>Mucorineae</taxon>
        <taxon>Mucoraceae</taxon>
        <taxon>Apophysomyces</taxon>
    </lineage>
</organism>
<evidence type="ECO:0000313" key="4">
    <source>
        <dbReference type="Proteomes" id="UP000605846"/>
    </source>
</evidence>
<feature type="region of interest" description="Disordered" evidence="1">
    <location>
        <begin position="95"/>
        <end position="116"/>
    </location>
</feature>
<proteinExistence type="predicted"/>
<reference evidence="3" key="1">
    <citation type="submission" date="2020-01" db="EMBL/GenBank/DDBJ databases">
        <title>Genome Sequencing of Three Apophysomyces-Like Fungal Strains Confirms a Novel Fungal Genus in the Mucoromycota with divergent Burkholderia-like Endosymbiotic Bacteria.</title>
        <authorList>
            <person name="Stajich J.E."/>
            <person name="Macias A.M."/>
            <person name="Carter-House D."/>
            <person name="Lovett B."/>
            <person name="Kasson L.R."/>
            <person name="Berry K."/>
            <person name="Grigoriev I."/>
            <person name="Chang Y."/>
            <person name="Spatafora J."/>
            <person name="Kasson M.T."/>
        </authorList>
    </citation>
    <scope>NUCLEOTIDE SEQUENCE</scope>
    <source>
        <strain evidence="3">NRRL A-21654</strain>
    </source>
</reference>
<dbReference type="Proteomes" id="UP000605846">
    <property type="component" value="Unassembled WGS sequence"/>
</dbReference>
<keyword evidence="2" id="KW-0732">Signal</keyword>
<gene>
    <name evidence="3" type="ORF">EC973_000172</name>
</gene>